<feature type="transmembrane region" description="Helical" evidence="10">
    <location>
        <begin position="115"/>
        <end position="142"/>
    </location>
</feature>
<dbReference type="InterPro" id="IPR020846">
    <property type="entry name" value="MFS_dom"/>
</dbReference>
<feature type="transmembrane region" description="Helical" evidence="10">
    <location>
        <begin position="148"/>
        <end position="171"/>
    </location>
</feature>
<dbReference type="Gene3D" id="1.20.1250.20">
    <property type="entry name" value="MFS general substrate transporter like domains"/>
    <property type="match status" value="1"/>
</dbReference>
<accession>N1PP10</accession>
<evidence type="ECO:0000256" key="8">
    <source>
        <dbReference type="ARBA" id="ARBA00077167"/>
    </source>
</evidence>
<comment type="function">
    <text evidence="6">MFS transporter; part of the gene cluster that mediates the biosynthesis of cercosporin, a light-activated, non-host-selective toxin. The perylenequinone chromophore of cercosporin absorbs light energy to attain an electronically-activated triplet state and produces active oxygen species such as the hydroxyl radical, superoxide, hydrogen peroxide or singlet oxygen upon reaction with oxygen molecules. These reactive oxygen species cause damage to various cellular components including lipids, proteins and nucleic acids. Responsible for secretion and accumulation of cercosporin, but does not play any roles in self-protection against the toxicity of cercosporin.</text>
</comment>
<dbReference type="PANTHER" id="PTHR23502">
    <property type="entry name" value="MAJOR FACILITATOR SUPERFAMILY"/>
    <property type="match status" value="1"/>
</dbReference>
<dbReference type="PANTHER" id="PTHR23502:SF47">
    <property type="entry name" value="MAJOR FACILITATOR SUPERFAMILY (MFS) PROFILE DOMAIN-CONTAINING PROTEIN-RELATED"/>
    <property type="match status" value="1"/>
</dbReference>
<evidence type="ECO:0000313" key="13">
    <source>
        <dbReference type="Proteomes" id="UP000016933"/>
    </source>
</evidence>
<dbReference type="GO" id="GO:0005886">
    <property type="term" value="C:plasma membrane"/>
    <property type="evidence" value="ECO:0007669"/>
    <property type="project" value="TreeGrafter"/>
</dbReference>
<dbReference type="GO" id="GO:0022857">
    <property type="term" value="F:transmembrane transporter activity"/>
    <property type="evidence" value="ECO:0007669"/>
    <property type="project" value="InterPro"/>
</dbReference>
<evidence type="ECO:0000256" key="1">
    <source>
        <dbReference type="ARBA" id="ARBA00004141"/>
    </source>
</evidence>
<feature type="transmembrane region" description="Helical" evidence="10">
    <location>
        <begin position="458"/>
        <end position="479"/>
    </location>
</feature>
<dbReference type="EMBL" id="KB446538">
    <property type="protein sequence ID" value="EME45156.1"/>
    <property type="molecule type" value="Genomic_DNA"/>
</dbReference>
<dbReference type="eggNOG" id="KOG0255">
    <property type="taxonomic scope" value="Eukaryota"/>
</dbReference>
<feature type="transmembrane region" description="Helical" evidence="10">
    <location>
        <begin position="387"/>
        <end position="406"/>
    </location>
</feature>
<evidence type="ECO:0000256" key="6">
    <source>
        <dbReference type="ARBA" id="ARBA00053977"/>
    </source>
</evidence>
<dbReference type="AlphaFoldDB" id="N1PP10"/>
<dbReference type="HOGENOM" id="CLU_008455_11_4_1"/>
<feature type="transmembrane region" description="Helical" evidence="10">
    <location>
        <begin position="491"/>
        <end position="508"/>
    </location>
</feature>
<sequence length="555" mass="61111">MASSNGDGIVRTASGRQTYAADGLTTSNPTAVNTQRASELSDFSSIGEKDANDSEKKRNDSNGNEDQSNDIEKQSQSGNKEANNDEDQEKDPNIVDWDGEDDPKNPYNFKPARKWSIAVCMGMMTFVCTFASSVLSSAVMPIAMEYEIGSVVAILSTSLFVLGFAFGPIIWGPFSELYGRKPPLFIGYFIFGIFQIPVAVAQNLETIMICRFFGGFFASAPLATVGGSLADFFDPIDRGVAMSIFGASTFIGPTMGPILGGFITMSYLGWRWTQWITLIMIALFGTIGFIVIPETYAPVLLQKKAKNLRYETKNWAIHAPADEKKVDLKDIVEKYLLRPFKMLAMEPILVLITVYMSLIYGIIYGFFEAFPVSFQDERGYNLGVGALPFLSVLIGVIIACLIISFITKRRIARVMKEVGHVVPEERLIPMMIGGVVLPAGMFWFGWTSSPNITPWPQIIAAAPIGTGVMLIFLQGLNYIIDVYKINANSAIAANTFARSWVGAAFPLFSTQMFMNLGVPWAMSLLAFLCIALFPAPILFYIYGAKIRKLSKYSPD</sequence>
<feature type="transmembrane region" description="Helical" evidence="10">
    <location>
        <begin position="183"/>
        <end position="200"/>
    </location>
</feature>
<evidence type="ECO:0000256" key="9">
    <source>
        <dbReference type="SAM" id="MobiDB-lite"/>
    </source>
</evidence>
<feature type="compositionally biased region" description="Basic and acidic residues" evidence="9">
    <location>
        <begin position="47"/>
        <end position="60"/>
    </location>
</feature>
<gene>
    <name evidence="12" type="ORF">DOTSEDRAFT_150026</name>
</gene>
<dbReference type="FunFam" id="1.20.1250.20:FF:000011">
    <property type="entry name" value="MFS multidrug transporter, putative"/>
    <property type="match status" value="1"/>
</dbReference>
<dbReference type="OMA" id="KWVITIM"/>
<keyword evidence="2 10" id="KW-0812">Transmembrane</keyword>
<dbReference type="CDD" id="cd17323">
    <property type="entry name" value="MFS_Tpo1_MDR_like"/>
    <property type="match status" value="1"/>
</dbReference>
<dbReference type="OrthoDB" id="446368at2759"/>
<evidence type="ECO:0000256" key="5">
    <source>
        <dbReference type="ARBA" id="ARBA00038347"/>
    </source>
</evidence>
<comment type="subcellular location">
    <subcellularLocation>
        <location evidence="1">Membrane</location>
        <topology evidence="1">Multi-pass membrane protein</topology>
    </subcellularLocation>
</comment>
<dbReference type="InterPro" id="IPR036259">
    <property type="entry name" value="MFS_trans_sf"/>
</dbReference>
<protein>
    <recommendedName>
        <fullName evidence="7">Cercosporin MFS transporter CTB4</fullName>
    </recommendedName>
    <alternativeName>
        <fullName evidence="8">Cercosporin toxin biosynthesis cluster protein 4</fullName>
    </alternativeName>
</protein>
<evidence type="ECO:0000256" key="3">
    <source>
        <dbReference type="ARBA" id="ARBA00022989"/>
    </source>
</evidence>
<organism evidence="12 13">
    <name type="scientific">Dothistroma septosporum (strain NZE10 / CBS 128990)</name>
    <name type="common">Red band needle blight fungus</name>
    <name type="synonym">Mycosphaerella pini</name>
    <dbReference type="NCBI Taxonomy" id="675120"/>
    <lineage>
        <taxon>Eukaryota</taxon>
        <taxon>Fungi</taxon>
        <taxon>Dikarya</taxon>
        <taxon>Ascomycota</taxon>
        <taxon>Pezizomycotina</taxon>
        <taxon>Dothideomycetes</taxon>
        <taxon>Dothideomycetidae</taxon>
        <taxon>Mycosphaerellales</taxon>
        <taxon>Mycosphaerellaceae</taxon>
        <taxon>Dothistroma</taxon>
    </lineage>
</organism>
<evidence type="ECO:0000256" key="4">
    <source>
        <dbReference type="ARBA" id="ARBA00023136"/>
    </source>
</evidence>
<reference evidence="13" key="1">
    <citation type="journal article" date="2012" name="PLoS Genet.">
        <title>The genomes of the fungal plant pathogens Cladosporium fulvum and Dothistroma septosporum reveal adaptation to different hosts and lifestyles but also signatures of common ancestry.</title>
        <authorList>
            <person name="de Wit P.J.G.M."/>
            <person name="van der Burgt A."/>
            <person name="Oekmen B."/>
            <person name="Stergiopoulos I."/>
            <person name="Abd-Elsalam K.A."/>
            <person name="Aerts A.L."/>
            <person name="Bahkali A.H."/>
            <person name="Beenen H.G."/>
            <person name="Chettri P."/>
            <person name="Cox M.P."/>
            <person name="Datema E."/>
            <person name="de Vries R.P."/>
            <person name="Dhillon B."/>
            <person name="Ganley A.R."/>
            <person name="Griffiths S.A."/>
            <person name="Guo Y."/>
            <person name="Hamelin R.C."/>
            <person name="Henrissat B."/>
            <person name="Kabir M.S."/>
            <person name="Jashni M.K."/>
            <person name="Kema G."/>
            <person name="Klaubauf S."/>
            <person name="Lapidus A."/>
            <person name="Levasseur A."/>
            <person name="Lindquist E."/>
            <person name="Mehrabi R."/>
            <person name="Ohm R.A."/>
            <person name="Owen T.J."/>
            <person name="Salamov A."/>
            <person name="Schwelm A."/>
            <person name="Schijlen E."/>
            <person name="Sun H."/>
            <person name="van den Burg H.A."/>
            <person name="van Ham R.C.H.J."/>
            <person name="Zhang S."/>
            <person name="Goodwin S.B."/>
            <person name="Grigoriev I.V."/>
            <person name="Collemare J."/>
            <person name="Bradshaw R.E."/>
        </authorList>
    </citation>
    <scope>NUCLEOTIDE SEQUENCE [LARGE SCALE GENOMIC DNA]</scope>
    <source>
        <strain evidence="13">NZE10 / CBS 128990</strain>
    </source>
</reference>
<dbReference type="InterPro" id="IPR011701">
    <property type="entry name" value="MFS"/>
</dbReference>
<feature type="transmembrane region" description="Helical" evidence="10">
    <location>
        <begin position="240"/>
        <end position="263"/>
    </location>
</feature>
<evidence type="ECO:0000256" key="2">
    <source>
        <dbReference type="ARBA" id="ARBA00022692"/>
    </source>
</evidence>
<dbReference type="SUPFAM" id="SSF103473">
    <property type="entry name" value="MFS general substrate transporter"/>
    <property type="match status" value="1"/>
</dbReference>
<feature type="compositionally biased region" description="Polar residues" evidence="9">
    <location>
        <begin position="24"/>
        <end position="44"/>
    </location>
</feature>
<dbReference type="STRING" id="675120.N1PP10"/>
<feature type="domain" description="Major facilitator superfamily (MFS) profile" evidence="11">
    <location>
        <begin position="117"/>
        <end position="546"/>
    </location>
</feature>
<evidence type="ECO:0000313" key="12">
    <source>
        <dbReference type="EMBL" id="EME45156.1"/>
    </source>
</evidence>
<keyword evidence="3 10" id="KW-1133">Transmembrane helix</keyword>
<keyword evidence="13" id="KW-1185">Reference proteome</keyword>
<dbReference type="Proteomes" id="UP000016933">
    <property type="component" value="Unassembled WGS sequence"/>
</dbReference>
<dbReference type="PROSITE" id="PS50850">
    <property type="entry name" value="MFS"/>
    <property type="match status" value="1"/>
</dbReference>
<reference evidence="12 13" key="2">
    <citation type="journal article" date="2012" name="PLoS Pathog.">
        <title>Diverse lifestyles and strategies of plant pathogenesis encoded in the genomes of eighteen Dothideomycetes fungi.</title>
        <authorList>
            <person name="Ohm R.A."/>
            <person name="Feau N."/>
            <person name="Henrissat B."/>
            <person name="Schoch C.L."/>
            <person name="Horwitz B.A."/>
            <person name="Barry K.W."/>
            <person name="Condon B.J."/>
            <person name="Copeland A.C."/>
            <person name="Dhillon B."/>
            <person name="Glaser F."/>
            <person name="Hesse C.N."/>
            <person name="Kosti I."/>
            <person name="LaButti K."/>
            <person name="Lindquist E.A."/>
            <person name="Lucas S."/>
            <person name="Salamov A.A."/>
            <person name="Bradshaw R.E."/>
            <person name="Ciuffetti L."/>
            <person name="Hamelin R.C."/>
            <person name="Kema G.H.J."/>
            <person name="Lawrence C."/>
            <person name="Scott J.A."/>
            <person name="Spatafora J.W."/>
            <person name="Turgeon B.G."/>
            <person name="de Wit P.J.G.M."/>
            <person name="Zhong S."/>
            <person name="Goodwin S.B."/>
            <person name="Grigoriev I.V."/>
        </authorList>
    </citation>
    <scope>NUCLEOTIDE SEQUENCE [LARGE SCALE GENOMIC DNA]</scope>
    <source>
        <strain evidence="13">NZE10 / CBS 128990</strain>
    </source>
</reference>
<dbReference type="Pfam" id="PF07690">
    <property type="entry name" value="MFS_1"/>
    <property type="match status" value="1"/>
</dbReference>
<evidence type="ECO:0000256" key="7">
    <source>
        <dbReference type="ARBA" id="ARBA00069139"/>
    </source>
</evidence>
<name>N1PP10_DOTSN</name>
<feature type="region of interest" description="Disordered" evidence="9">
    <location>
        <begin position="1"/>
        <end position="103"/>
    </location>
</feature>
<feature type="transmembrane region" description="Helical" evidence="10">
    <location>
        <begin position="427"/>
        <end position="446"/>
    </location>
</feature>
<feature type="transmembrane region" description="Helical" evidence="10">
    <location>
        <begin position="275"/>
        <end position="301"/>
    </location>
</feature>
<feature type="transmembrane region" description="Helical" evidence="10">
    <location>
        <begin position="520"/>
        <end position="542"/>
    </location>
</feature>
<feature type="transmembrane region" description="Helical" evidence="10">
    <location>
        <begin position="348"/>
        <end position="367"/>
    </location>
</feature>
<evidence type="ECO:0000259" key="11">
    <source>
        <dbReference type="PROSITE" id="PS50850"/>
    </source>
</evidence>
<feature type="transmembrane region" description="Helical" evidence="10">
    <location>
        <begin position="212"/>
        <end position="233"/>
    </location>
</feature>
<keyword evidence="4 10" id="KW-0472">Membrane</keyword>
<comment type="similarity">
    <text evidence="5">Belongs to the major facilitator superfamily. CAR1 family.</text>
</comment>
<evidence type="ECO:0000256" key="10">
    <source>
        <dbReference type="SAM" id="Phobius"/>
    </source>
</evidence>
<proteinExistence type="inferred from homology"/>